<dbReference type="AlphaFoldDB" id="A0AAV7KV95"/>
<accession>A0AAV7KV95</accession>
<keyword evidence="3" id="KW-1185">Reference proteome</keyword>
<comment type="caution">
    <text evidence="2">The sequence shown here is derived from an EMBL/GenBank/DDBJ whole genome shotgun (WGS) entry which is preliminary data.</text>
</comment>
<proteinExistence type="predicted"/>
<reference evidence="2" key="1">
    <citation type="journal article" date="2022" name="bioRxiv">
        <title>Sequencing and chromosome-scale assembly of the giantPleurodeles waltlgenome.</title>
        <authorList>
            <person name="Brown T."/>
            <person name="Elewa A."/>
            <person name="Iarovenko S."/>
            <person name="Subramanian E."/>
            <person name="Araus A.J."/>
            <person name="Petzold A."/>
            <person name="Susuki M."/>
            <person name="Suzuki K.-i.T."/>
            <person name="Hayashi T."/>
            <person name="Toyoda A."/>
            <person name="Oliveira C."/>
            <person name="Osipova E."/>
            <person name="Leigh N.D."/>
            <person name="Simon A."/>
            <person name="Yun M.H."/>
        </authorList>
    </citation>
    <scope>NUCLEOTIDE SEQUENCE</scope>
    <source>
        <strain evidence="2">20211129_DDA</strain>
        <tissue evidence="2">Liver</tissue>
    </source>
</reference>
<dbReference type="Proteomes" id="UP001066276">
    <property type="component" value="Chromosome 12"/>
</dbReference>
<sequence length="107" mass="11824">MNRQRLASRQFVQGLFLSTDQPRTAAISSPEASSGKDGDDLCDSTPITTYYLCDCLCALESEERVLQKRSRTDSEIMGGKFSCPTGSLEWHICERSPRVGSRSETAV</sequence>
<feature type="region of interest" description="Disordered" evidence="1">
    <location>
        <begin position="21"/>
        <end position="40"/>
    </location>
</feature>
<dbReference type="EMBL" id="JANPWB010000016">
    <property type="protein sequence ID" value="KAJ1082127.1"/>
    <property type="molecule type" value="Genomic_DNA"/>
</dbReference>
<organism evidence="2 3">
    <name type="scientific">Pleurodeles waltl</name>
    <name type="common">Iberian ribbed newt</name>
    <dbReference type="NCBI Taxonomy" id="8319"/>
    <lineage>
        <taxon>Eukaryota</taxon>
        <taxon>Metazoa</taxon>
        <taxon>Chordata</taxon>
        <taxon>Craniata</taxon>
        <taxon>Vertebrata</taxon>
        <taxon>Euteleostomi</taxon>
        <taxon>Amphibia</taxon>
        <taxon>Batrachia</taxon>
        <taxon>Caudata</taxon>
        <taxon>Salamandroidea</taxon>
        <taxon>Salamandridae</taxon>
        <taxon>Pleurodelinae</taxon>
        <taxon>Pleurodeles</taxon>
    </lineage>
</organism>
<protein>
    <submittedName>
        <fullName evidence="2">Uncharacterized protein</fullName>
    </submittedName>
</protein>
<evidence type="ECO:0000313" key="3">
    <source>
        <dbReference type="Proteomes" id="UP001066276"/>
    </source>
</evidence>
<gene>
    <name evidence="2" type="ORF">NDU88_002297</name>
</gene>
<evidence type="ECO:0000256" key="1">
    <source>
        <dbReference type="SAM" id="MobiDB-lite"/>
    </source>
</evidence>
<name>A0AAV7KV95_PLEWA</name>
<evidence type="ECO:0000313" key="2">
    <source>
        <dbReference type="EMBL" id="KAJ1082127.1"/>
    </source>
</evidence>
<feature type="compositionally biased region" description="Polar residues" evidence="1">
    <location>
        <begin position="21"/>
        <end position="32"/>
    </location>
</feature>